<keyword evidence="4" id="KW-1185">Reference proteome</keyword>
<sequence length="189" mass="20108">MELFLSICLGIGLSASTGFRVFVPALLANIACMNGWITPTESFAWLATWQAFFVLLAATVVEIAAYYIPFVDNLLDTIAGPLSVVAGTLLTTSFVEIDNPVLQWSLGLLVGGSTAGVVQAGTSLLRLGSSKFTAGLGNPVVSTAENVLSFGLSGIAIFLPIIALVSVLMLLWWLFRRVSRLRKKQSPVS</sequence>
<feature type="domain" description="DUF4126" evidence="2">
    <location>
        <begin position="7"/>
        <end position="178"/>
    </location>
</feature>
<organism evidence="3 4">
    <name type="scientific">Arundinibacter roseus</name>
    <dbReference type="NCBI Taxonomy" id="2070510"/>
    <lineage>
        <taxon>Bacteria</taxon>
        <taxon>Pseudomonadati</taxon>
        <taxon>Bacteroidota</taxon>
        <taxon>Cytophagia</taxon>
        <taxon>Cytophagales</taxon>
        <taxon>Spirosomataceae</taxon>
        <taxon>Arundinibacter</taxon>
    </lineage>
</organism>
<gene>
    <name evidence="3" type="ORF">EZE20_04195</name>
</gene>
<dbReference type="RefSeq" id="WP_132114800.1">
    <property type="nucleotide sequence ID" value="NZ_SMJU01000002.1"/>
</dbReference>
<keyword evidence="1" id="KW-1133">Transmembrane helix</keyword>
<dbReference type="Proteomes" id="UP000295706">
    <property type="component" value="Unassembled WGS sequence"/>
</dbReference>
<feature type="transmembrane region" description="Helical" evidence="1">
    <location>
        <begin position="42"/>
        <end position="67"/>
    </location>
</feature>
<evidence type="ECO:0000256" key="1">
    <source>
        <dbReference type="SAM" id="Phobius"/>
    </source>
</evidence>
<accession>A0A4R4KIR3</accession>
<dbReference type="AlphaFoldDB" id="A0A4R4KIR3"/>
<feature type="transmembrane region" description="Helical" evidence="1">
    <location>
        <begin position="74"/>
        <end position="95"/>
    </location>
</feature>
<dbReference type="OrthoDB" id="288613at2"/>
<proteinExistence type="predicted"/>
<evidence type="ECO:0000259" key="2">
    <source>
        <dbReference type="Pfam" id="PF13548"/>
    </source>
</evidence>
<feature type="transmembrane region" description="Helical" evidence="1">
    <location>
        <begin position="147"/>
        <end position="175"/>
    </location>
</feature>
<keyword evidence="1" id="KW-0812">Transmembrane</keyword>
<keyword evidence="1" id="KW-0472">Membrane</keyword>
<comment type="caution">
    <text evidence="3">The sequence shown here is derived from an EMBL/GenBank/DDBJ whole genome shotgun (WGS) entry which is preliminary data.</text>
</comment>
<name>A0A4R4KIR3_9BACT</name>
<dbReference type="Pfam" id="PF13548">
    <property type="entry name" value="DUF4126"/>
    <property type="match status" value="1"/>
</dbReference>
<reference evidence="3 4" key="1">
    <citation type="submission" date="2019-02" db="EMBL/GenBank/DDBJ databases">
        <title>Arundinibacter roseus gen. nov., sp. nov., a new member of the family Cytophagaceae.</title>
        <authorList>
            <person name="Szuroczki S."/>
            <person name="Khayer B."/>
            <person name="Sproer C."/>
            <person name="Toumi M."/>
            <person name="Szabo A."/>
            <person name="Felfoldi T."/>
            <person name="Schumann P."/>
            <person name="Toth E."/>
        </authorList>
    </citation>
    <scope>NUCLEOTIDE SEQUENCE [LARGE SCALE GENOMIC DNA]</scope>
    <source>
        <strain evidence="3 4">DMA-k-7a</strain>
    </source>
</reference>
<evidence type="ECO:0000313" key="3">
    <source>
        <dbReference type="EMBL" id="TDB68130.1"/>
    </source>
</evidence>
<dbReference type="InterPro" id="IPR025196">
    <property type="entry name" value="DUF4126"/>
</dbReference>
<dbReference type="EMBL" id="SMJU01000002">
    <property type="protein sequence ID" value="TDB68130.1"/>
    <property type="molecule type" value="Genomic_DNA"/>
</dbReference>
<protein>
    <submittedName>
        <fullName evidence="3">DUF4126 domain-containing protein</fullName>
    </submittedName>
</protein>
<evidence type="ECO:0000313" key="4">
    <source>
        <dbReference type="Proteomes" id="UP000295706"/>
    </source>
</evidence>